<dbReference type="PANTHER" id="PTHR44520:SF2">
    <property type="entry name" value="RESPONSE REGULATOR RCP1"/>
    <property type="match status" value="1"/>
</dbReference>
<dbReference type="Gene3D" id="3.40.50.2300">
    <property type="match status" value="1"/>
</dbReference>
<sequence length="137" mass="15306">MRLLLIDDDTSAAMIARAALEESWARRSIQGEITVCFNGVEAIAYLQQAPTLPHVILSDLKMPRIGGLELLKILKANARFLKIPVVIITTSNNPSDINAAWERQCAGYVLKVASYEEFADNLDKLQQSWEAMRLPHV</sequence>
<reference evidence="3 4" key="1">
    <citation type="submission" date="2022-04" db="EMBL/GenBank/DDBJ databases">
        <title>Positive selection, recombination, and allopatry shape intraspecific diversity of widespread and dominant cyanobacteria.</title>
        <authorList>
            <person name="Wei J."/>
            <person name="Shu W."/>
            <person name="Hu C."/>
        </authorList>
    </citation>
    <scope>NUCLEOTIDE SEQUENCE [LARGE SCALE GENOMIC DNA]</scope>
    <source>
        <strain evidence="3 4">GB2-A4</strain>
    </source>
</reference>
<dbReference type="InterPro" id="IPR011006">
    <property type="entry name" value="CheY-like_superfamily"/>
</dbReference>
<dbReference type="SUPFAM" id="SSF52172">
    <property type="entry name" value="CheY-like"/>
    <property type="match status" value="1"/>
</dbReference>
<dbReference type="SMART" id="SM00448">
    <property type="entry name" value="REC"/>
    <property type="match status" value="1"/>
</dbReference>
<dbReference type="PANTHER" id="PTHR44520">
    <property type="entry name" value="RESPONSE REGULATOR RCP1-RELATED"/>
    <property type="match status" value="1"/>
</dbReference>
<evidence type="ECO:0000256" key="1">
    <source>
        <dbReference type="PROSITE-ProRule" id="PRU00169"/>
    </source>
</evidence>
<feature type="domain" description="Response regulatory" evidence="2">
    <location>
        <begin position="2"/>
        <end position="126"/>
    </location>
</feature>
<dbReference type="InterPro" id="IPR001789">
    <property type="entry name" value="Sig_transdc_resp-reg_receiver"/>
</dbReference>
<dbReference type="Pfam" id="PF00072">
    <property type="entry name" value="Response_reg"/>
    <property type="match status" value="1"/>
</dbReference>
<comment type="caution">
    <text evidence="3">The sequence shown here is derived from an EMBL/GenBank/DDBJ whole genome shotgun (WGS) entry which is preliminary data.</text>
</comment>
<feature type="modified residue" description="4-aspartylphosphate" evidence="1">
    <location>
        <position position="59"/>
    </location>
</feature>
<dbReference type="PROSITE" id="PS50110">
    <property type="entry name" value="RESPONSE_REGULATORY"/>
    <property type="match status" value="1"/>
</dbReference>
<dbReference type="CDD" id="cd17557">
    <property type="entry name" value="REC_Rcp-like"/>
    <property type="match status" value="1"/>
</dbReference>
<dbReference type="InterPro" id="IPR052893">
    <property type="entry name" value="TCS_response_regulator"/>
</dbReference>
<accession>A0ABV0JEX6</accession>
<dbReference type="EMBL" id="JAMPKM010000015">
    <property type="protein sequence ID" value="MEP0819635.1"/>
    <property type="molecule type" value="Genomic_DNA"/>
</dbReference>
<evidence type="ECO:0000313" key="3">
    <source>
        <dbReference type="EMBL" id="MEP0819635.1"/>
    </source>
</evidence>
<gene>
    <name evidence="3" type="ORF">NC998_21275</name>
</gene>
<evidence type="ECO:0000259" key="2">
    <source>
        <dbReference type="PROSITE" id="PS50110"/>
    </source>
</evidence>
<keyword evidence="4" id="KW-1185">Reference proteome</keyword>
<keyword evidence="1" id="KW-0597">Phosphoprotein</keyword>
<proteinExistence type="predicted"/>
<organism evidence="3 4">
    <name type="scientific">Trichocoleus desertorum GB2-A4</name>
    <dbReference type="NCBI Taxonomy" id="2933944"/>
    <lineage>
        <taxon>Bacteria</taxon>
        <taxon>Bacillati</taxon>
        <taxon>Cyanobacteriota</taxon>
        <taxon>Cyanophyceae</taxon>
        <taxon>Leptolyngbyales</taxon>
        <taxon>Trichocoleusaceae</taxon>
        <taxon>Trichocoleus</taxon>
    </lineage>
</organism>
<protein>
    <submittedName>
        <fullName evidence="3">Response regulator</fullName>
    </submittedName>
</protein>
<evidence type="ECO:0000313" key="4">
    <source>
        <dbReference type="Proteomes" id="UP001464891"/>
    </source>
</evidence>
<dbReference type="Proteomes" id="UP001464891">
    <property type="component" value="Unassembled WGS sequence"/>
</dbReference>
<dbReference type="RefSeq" id="WP_242017064.1">
    <property type="nucleotide sequence ID" value="NZ_JAMPKM010000015.1"/>
</dbReference>
<name>A0ABV0JEX6_9CYAN</name>